<reference evidence="2 3" key="1">
    <citation type="submission" date="2018-08" db="EMBL/GenBank/DDBJ databases">
        <title>A genome reference for cultivated species of the human gut microbiota.</title>
        <authorList>
            <person name="Zou Y."/>
            <person name="Xue W."/>
            <person name="Luo G."/>
        </authorList>
    </citation>
    <scope>NUCLEOTIDE SEQUENCE [LARGE SCALE GENOMIC DNA]</scope>
    <source>
        <strain evidence="2 3">AF04-15</strain>
    </source>
</reference>
<gene>
    <name evidence="2" type="ORF">DWV29_14060</name>
</gene>
<dbReference type="InterPro" id="IPR025272">
    <property type="entry name" value="SocA_Panacea"/>
</dbReference>
<dbReference type="OrthoDB" id="9799173at2"/>
<dbReference type="Pfam" id="PF13274">
    <property type="entry name" value="SocA_Panacea"/>
    <property type="match status" value="1"/>
</dbReference>
<protein>
    <submittedName>
        <fullName evidence="2">DUF4065 domain-containing protein</fullName>
    </submittedName>
</protein>
<feature type="domain" description="Antitoxin SocA-like Panacea" evidence="1">
    <location>
        <begin position="22"/>
        <end position="112"/>
    </location>
</feature>
<accession>A0A413FE78</accession>
<dbReference type="AlphaFoldDB" id="A0A413FE78"/>
<dbReference type="RefSeq" id="WP_117777554.1">
    <property type="nucleotide sequence ID" value="NZ_QSBM01000010.1"/>
</dbReference>
<organism evidence="2 3">
    <name type="scientific">Enterocloster asparagiformis</name>
    <dbReference type="NCBI Taxonomy" id="333367"/>
    <lineage>
        <taxon>Bacteria</taxon>
        <taxon>Bacillati</taxon>
        <taxon>Bacillota</taxon>
        <taxon>Clostridia</taxon>
        <taxon>Lachnospirales</taxon>
        <taxon>Lachnospiraceae</taxon>
        <taxon>Enterocloster</taxon>
    </lineage>
</organism>
<dbReference type="Proteomes" id="UP000283880">
    <property type="component" value="Unassembled WGS sequence"/>
</dbReference>
<sequence length="113" mass="12814">MTNVRDIANWFLSHDSMTHKKVQKLCYYAQAWYCALYDGSPLFSDEIQARVHGPIIPSIYPVYAGYKWSTNPKADFDASALDEKLTDVLDAVYNTYGELSGDQLESLTHSEDP</sequence>
<comment type="caution">
    <text evidence="2">The sequence shown here is derived from an EMBL/GenBank/DDBJ whole genome shotgun (WGS) entry which is preliminary data.</text>
</comment>
<evidence type="ECO:0000259" key="1">
    <source>
        <dbReference type="Pfam" id="PF13274"/>
    </source>
</evidence>
<proteinExistence type="predicted"/>
<name>A0A413FE78_9FIRM</name>
<dbReference type="EMBL" id="QSBM01000010">
    <property type="protein sequence ID" value="RGX28735.1"/>
    <property type="molecule type" value="Genomic_DNA"/>
</dbReference>
<evidence type="ECO:0000313" key="2">
    <source>
        <dbReference type="EMBL" id="RGX28735.1"/>
    </source>
</evidence>
<evidence type="ECO:0000313" key="3">
    <source>
        <dbReference type="Proteomes" id="UP000283880"/>
    </source>
</evidence>